<gene>
    <name evidence="2" type="ORF">HNQ88_003044</name>
</gene>
<organism evidence="2 3">
    <name type="scientific">Aureibacter tunicatorum</name>
    <dbReference type="NCBI Taxonomy" id="866807"/>
    <lineage>
        <taxon>Bacteria</taxon>
        <taxon>Pseudomonadati</taxon>
        <taxon>Bacteroidota</taxon>
        <taxon>Cytophagia</taxon>
        <taxon>Cytophagales</taxon>
        <taxon>Persicobacteraceae</taxon>
        <taxon>Aureibacter</taxon>
    </lineage>
</organism>
<dbReference type="GO" id="GO:0030151">
    <property type="term" value="F:molybdenum ion binding"/>
    <property type="evidence" value="ECO:0007669"/>
    <property type="project" value="InterPro"/>
</dbReference>
<dbReference type="InterPro" id="IPR005302">
    <property type="entry name" value="MoCF_Sase_C"/>
</dbReference>
<keyword evidence="3" id="KW-1185">Reference proteome</keyword>
<dbReference type="InterPro" id="IPR052716">
    <property type="entry name" value="MOSC_domain"/>
</dbReference>
<reference evidence="2" key="1">
    <citation type="submission" date="2023-07" db="EMBL/GenBank/DDBJ databases">
        <title>Genomic Encyclopedia of Type Strains, Phase IV (KMG-IV): sequencing the most valuable type-strain genomes for metagenomic binning, comparative biology and taxonomic classification.</title>
        <authorList>
            <person name="Goeker M."/>
        </authorList>
    </citation>
    <scope>NUCLEOTIDE SEQUENCE</scope>
    <source>
        <strain evidence="2">DSM 26174</strain>
    </source>
</reference>
<dbReference type="Gene3D" id="2.40.33.20">
    <property type="entry name" value="PK beta-barrel domain-like"/>
    <property type="match status" value="1"/>
</dbReference>
<dbReference type="SUPFAM" id="SSF50800">
    <property type="entry name" value="PK beta-barrel domain-like"/>
    <property type="match status" value="1"/>
</dbReference>
<name>A0AAE4BSP5_9BACT</name>
<dbReference type="PROSITE" id="PS51340">
    <property type="entry name" value="MOSC"/>
    <property type="match status" value="1"/>
</dbReference>
<evidence type="ECO:0000259" key="1">
    <source>
        <dbReference type="PROSITE" id="PS51340"/>
    </source>
</evidence>
<proteinExistence type="predicted"/>
<dbReference type="Proteomes" id="UP001185092">
    <property type="component" value="Unassembled WGS sequence"/>
</dbReference>
<evidence type="ECO:0000313" key="2">
    <source>
        <dbReference type="EMBL" id="MDR6239996.1"/>
    </source>
</evidence>
<dbReference type="AlphaFoldDB" id="A0AAE4BSP5"/>
<dbReference type="EMBL" id="JAVDQD010000003">
    <property type="protein sequence ID" value="MDR6239996.1"/>
    <property type="molecule type" value="Genomic_DNA"/>
</dbReference>
<dbReference type="RefSeq" id="WP_309939810.1">
    <property type="nucleotide sequence ID" value="NZ_AP025305.1"/>
</dbReference>
<comment type="caution">
    <text evidence="2">The sequence shown here is derived from an EMBL/GenBank/DDBJ whole genome shotgun (WGS) entry which is preliminary data.</text>
</comment>
<dbReference type="GO" id="GO:0003824">
    <property type="term" value="F:catalytic activity"/>
    <property type="evidence" value="ECO:0007669"/>
    <property type="project" value="InterPro"/>
</dbReference>
<feature type="domain" description="MOSC" evidence="1">
    <location>
        <begin position="18"/>
        <end position="134"/>
    </location>
</feature>
<protein>
    <submittedName>
        <fullName evidence="2">MOSC domain-containing protein YiiM</fullName>
    </submittedName>
</protein>
<dbReference type="Pfam" id="PF03473">
    <property type="entry name" value="MOSC"/>
    <property type="match status" value="1"/>
</dbReference>
<dbReference type="PANTHER" id="PTHR36930:SF1">
    <property type="entry name" value="MOSC DOMAIN-CONTAINING PROTEIN"/>
    <property type="match status" value="1"/>
</dbReference>
<evidence type="ECO:0000313" key="3">
    <source>
        <dbReference type="Proteomes" id="UP001185092"/>
    </source>
</evidence>
<dbReference type="InterPro" id="IPR011037">
    <property type="entry name" value="Pyrv_Knase-like_insert_dom_sf"/>
</dbReference>
<dbReference type="PANTHER" id="PTHR36930">
    <property type="entry name" value="METAL-SULFUR CLUSTER BIOSYNTHESIS PROTEINS YUAD-RELATED"/>
    <property type="match status" value="1"/>
</dbReference>
<sequence length="200" mass="23147">MIKVCDLLLKEKRGNHPLRSVEQMEIGEHGIVGNVSTLPSRQVLILPKEVHSKFSLKPGDLRENIVIEGFDIHELSSGTVVRIGEVKIRLTYHCEPCKRISEFASAKEIMHQRGYLGSFLNQGRISLGDDLRVLEKEFESIPYDIKERMQWYLDKVDKPVSIKKLAFEIGLSQSYYRAIPNMLKRMDQKYRDLVDYPSKK</sequence>
<accession>A0AAE4BSP5</accession>
<dbReference type="GO" id="GO:0030170">
    <property type="term" value="F:pyridoxal phosphate binding"/>
    <property type="evidence" value="ECO:0007669"/>
    <property type="project" value="InterPro"/>
</dbReference>